<dbReference type="InterPro" id="IPR036259">
    <property type="entry name" value="MFS_trans_sf"/>
</dbReference>
<evidence type="ECO:0000313" key="9">
    <source>
        <dbReference type="EMBL" id="MDQ2583487.1"/>
    </source>
</evidence>
<feature type="transmembrane region" description="Helical" evidence="7">
    <location>
        <begin position="147"/>
        <end position="169"/>
    </location>
</feature>
<dbReference type="InterPro" id="IPR020846">
    <property type="entry name" value="MFS_dom"/>
</dbReference>
<keyword evidence="10" id="KW-1185">Reference proteome</keyword>
<proteinExistence type="predicted"/>
<dbReference type="Proteomes" id="UP001225605">
    <property type="component" value="Unassembled WGS sequence"/>
</dbReference>
<keyword evidence="6 7" id="KW-0472">Membrane</keyword>
<feature type="domain" description="Major facilitator superfamily (MFS) profile" evidence="8">
    <location>
        <begin position="1"/>
        <end position="413"/>
    </location>
</feature>
<evidence type="ECO:0000256" key="4">
    <source>
        <dbReference type="ARBA" id="ARBA00022692"/>
    </source>
</evidence>
<feature type="transmembrane region" description="Helical" evidence="7">
    <location>
        <begin position="88"/>
        <end position="108"/>
    </location>
</feature>
<comment type="subcellular location">
    <subcellularLocation>
        <location evidence="1">Cell inner membrane</location>
        <topology evidence="1">Multi-pass membrane protein</topology>
    </subcellularLocation>
</comment>
<comment type="caution">
    <text evidence="9">The sequence shown here is derived from an EMBL/GenBank/DDBJ whole genome shotgun (WGS) entry which is preliminary data.</text>
</comment>
<evidence type="ECO:0000256" key="2">
    <source>
        <dbReference type="ARBA" id="ARBA00022448"/>
    </source>
</evidence>
<dbReference type="PANTHER" id="PTHR23513">
    <property type="entry name" value="INTEGRAL MEMBRANE EFFLUX PROTEIN-RELATED"/>
    <property type="match status" value="1"/>
</dbReference>
<organism evidence="9 10">
    <name type="scientific">Saccharothrix yanglingensis</name>
    <dbReference type="NCBI Taxonomy" id="659496"/>
    <lineage>
        <taxon>Bacteria</taxon>
        <taxon>Bacillati</taxon>
        <taxon>Actinomycetota</taxon>
        <taxon>Actinomycetes</taxon>
        <taxon>Pseudonocardiales</taxon>
        <taxon>Pseudonocardiaceae</taxon>
        <taxon>Saccharothrix</taxon>
    </lineage>
</organism>
<feature type="transmembrane region" description="Helical" evidence="7">
    <location>
        <begin position="304"/>
        <end position="331"/>
    </location>
</feature>
<dbReference type="InterPro" id="IPR010290">
    <property type="entry name" value="TM_effector"/>
</dbReference>
<feature type="transmembrane region" description="Helical" evidence="7">
    <location>
        <begin position="235"/>
        <end position="252"/>
    </location>
</feature>
<dbReference type="PROSITE" id="PS50850">
    <property type="entry name" value="MFS"/>
    <property type="match status" value="1"/>
</dbReference>
<evidence type="ECO:0000256" key="7">
    <source>
        <dbReference type="SAM" id="Phobius"/>
    </source>
</evidence>
<protein>
    <submittedName>
        <fullName evidence="9">MFS transporter</fullName>
    </submittedName>
</protein>
<reference evidence="9 10" key="1">
    <citation type="submission" date="2017-06" db="EMBL/GenBank/DDBJ databases">
        <title>Cultured bacterium strain Saccharothrix yanglingensis Hhs.015.</title>
        <authorList>
            <person name="Xia Y."/>
        </authorList>
    </citation>
    <scope>NUCLEOTIDE SEQUENCE [LARGE SCALE GENOMIC DNA]</scope>
    <source>
        <strain evidence="9 10">Hhs.015</strain>
    </source>
</reference>
<evidence type="ECO:0000256" key="5">
    <source>
        <dbReference type="ARBA" id="ARBA00022989"/>
    </source>
</evidence>
<evidence type="ECO:0000313" key="10">
    <source>
        <dbReference type="Proteomes" id="UP001225605"/>
    </source>
</evidence>
<feature type="transmembrane region" description="Helical" evidence="7">
    <location>
        <begin position="55"/>
        <end position="76"/>
    </location>
</feature>
<evidence type="ECO:0000256" key="6">
    <source>
        <dbReference type="ARBA" id="ARBA00023136"/>
    </source>
</evidence>
<dbReference type="SUPFAM" id="SSF103473">
    <property type="entry name" value="MFS general substrate transporter"/>
    <property type="match status" value="1"/>
</dbReference>
<evidence type="ECO:0000259" key="8">
    <source>
        <dbReference type="PROSITE" id="PS50850"/>
    </source>
</evidence>
<name>A0ABU0WVS9_9PSEU</name>
<feature type="transmembrane region" description="Helical" evidence="7">
    <location>
        <begin position="272"/>
        <end position="292"/>
    </location>
</feature>
<dbReference type="CDD" id="cd06173">
    <property type="entry name" value="MFS_MefA_like"/>
    <property type="match status" value="1"/>
</dbReference>
<feature type="transmembrane region" description="Helical" evidence="7">
    <location>
        <begin position="388"/>
        <end position="409"/>
    </location>
</feature>
<evidence type="ECO:0000256" key="1">
    <source>
        <dbReference type="ARBA" id="ARBA00004429"/>
    </source>
</evidence>
<feature type="transmembrane region" description="Helical" evidence="7">
    <location>
        <begin position="181"/>
        <end position="199"/>
    </location>
</feature>
<feature type="transmembrane region" description="Helical" evidence="7">
    <location>
        <begin position="25"/>
        <end position="49"/>
    </location>
</feature>
<dbReference type="PANTHER" id="PTHR23513:SF9">
    <property type="entry name" value="ENTEROBACTIN EXPORTER ENTS"/>
    <property type="match status" value="1"/>
</dbReference>
<dbReference type="EMBL" id="NSDM01000002">
    <property type="protein sequence ID" value="MDQ2583487.1"/>
    <property type="molecule type" value="Genomic_DNA"/>
</dbReference>
<dbReference type="Gene3D" id="1.20.1250.20">
    <property type="entry name" value="MFS general substrate transporter like domains"/>
    <property type="match status" value="2"/>
</dbReference>
<sequence>MLTSGFLSRFVVDVSPLRERRDYRLVFTGYLISVLGSQMATVAVAYQVYVLTGSSWMVGLLSVVELAPQVLGMLLGGVVADRMDRRRLLLVLQCVSVLVSGGLAVVALGATTPLVGVFLLVAVRALLGGLTAPAYTALSARAVGPRLLPSAAALNAIVIQAGVFIGPAIGGVLIGSAGLPWVYLADMVSFAVFAVLLVMTKPAPPERSDAHGDVGLPGIGRSLVRGLRFTKDQPILRGVMLIDLNAMVFGMPRALFPAFGTAVFDAGPESVGLLYAAPAAGALLAALGSGWVGRVHRLGHLTLYSVAAWGAAIAVFGLVTSFPIALVALAVAGAADVVSEMCRSTLVQRSVPDELRGRVSGLWLAQTNAAPRLGDARAGAIASLASPALAALSGGLLCIVGVVVCAWLLPDLRKAVNTEHDPDPRPTEPAQE</sequence>
<evidence type="ECO:0000256" key="3">
    <source>
        <dbReference type="ARBA" id="ARBA00022475"/>
    </source>
</evidence>
<keyword evidence="3" id="KW-1003">Cell membrane</keyword>
<gene>
    <name evidence="9" type="ORF">CKY47_05730</name>
</gene>
<keyword evidence="5 7" id="KW-1133">Transmembrane helix</keyword>
<dbReference type="Pfam" id="PF05977">
    <property type="entry name" value="MFS_3"/>
    <property type="match status" value="1"/>
</dbReference>
<accession>A0ABU0WVS9</accession>
<feature type="transmembrane region" description="Helical" evidence="7">
    <location>
        <begin position="114"/>
        <end position="135"/>
    </location>
</feature>
<keyword evidence="4 7" id="KW-0812">Transmembrane</keyword>
<keyword evidence="2" id="KW-0813">Transport</keyword>